<dbReference type="GO" id="GO:0046872">
    <property type="term" value="F:metal ion binding"/>
    <property type="evidence" value="ECO:0007669"/>
    <property type="project" value="UniProtKB-KW"/>
</dbReference>
<keyword evidence="3 4" id="KW-0408">Iron</keyword>
<dbReference type="GO" id="GO:0020037">
    <property type="term" value="F:heme binding"/>
    <property type="evidence" value="ECO:0007669"/>
    <property type="project" value="InterPro"/>
</dbReference>
<keyword evidence="2 4" id="KW-0479">Metal-binding</keyword>
<evidence type="ECO:0000256" key="3">
    <source>
        <dbReference type="ARBA" id="ARBA00023004"/>
    </source>
</evidence>
<accession>A0A143PXS5</accession>
<dbReference type="PANTHER" id="PTHR30600">
    <property type="entry name" value="CYTOCHROME C PEROXIDASE-RELATED"/>
    <property type="match status" value="1"/>
</dbReference>
<dbReference type="Gene3D" id="1.10.760.10">
    <property type="entry name" value="Cytochrome c-like domain"/>
    <property type="match status" value="1"/>
</dbReference>
<dbReference type="EMBL" id="CP015136">
    <property type="protein sequence ID" value="AMY12850.1"/>
    <property type="molecule type" value="Genomic_DNA"/>
</dbReference>
<reference evidence="8" key="2">
    <citation type="submission" date="2016-04" db="EMBL/GenBank/DDBJ databases">
        <title>First Complete Genome Sequence of a Subdivision 6 Acidobacterium.</title>
        <authorList>
            <person name="Huang S."/>
            <person name="Vieira S."/>
            <person name="Bunk B."/>
            <person name="Riedel T."/>
            <person name="Sproeer C."/>
            <person name="Overmann J."/>
        </authorList>
    </citation>
    <scope>NUCLEOTIDE SEQUENCE [LARGE SCALE GENOMIC DNA]</scope>
    <source>
        <strain evidence="8">DSM 100886 HEG_-6_39</strain>
    </source>
</reference>
<dbReference type="InterPro" id="IPR036909">
    <property type="entry name" value="Cyt_c-like_dom_sf"/>
</dbReference>
<name>A0A143PXS5_LUTPR</name>
<dbReference type="InterPro" id="IPR009056">
    <property type="entry name" value="Cyt_c-like_dom"/>
</dbReference>
<dbReference type="Proteomes" id="UP000076079">
    <property type="component" value="Chromosome"/>
</dbReference>
<dbReference type="GO" id="GO:0004130">
    <property type="term" value="F:cytochrome-c peroxidase activity"/>
    <property type="evidence" value="ECO:0007669"/>
    <property type="project" value="TreeGrafter"/>
</dbReference>
<dbReference type="PROSITE" id="PS51007">
    <property type="entry name" value="CYTC"/>
    <property type="match status" value="1"/>
</dbReference>
<reference evidence="7 8" key="1">
    <citation type="journal article" date="2016" name="Genome Announc.">
        <title>First Complete Genome Sequence of a Subdivision 6 Acidobacterium Strain.</title>
        <authorList>
            <person name="Huang S."/>
            <person name="Vieira S."/>
            <person name="Bunk B."/>
            <person name="Riedel T."/>
            <person name="Sproer C."/>
            <person name="Overmann J."/>
        </authorList>
    </citation>
    <scope>NUCLEOTIDE SEQUENCE [LARGE SCALE GENOMIC DNA]</scope>
    <source>
        <strain evidence="8">DSM 100886 HEG_-6_39</strain>
    </source>
</reference>
<sequence precursor="true">MVHRRIWTTTLTLMCLTWAGLVALSSTRPIGSAPHAAARYEQDNPTAQPKYATEDDYGYGGRLTDLQRTGRDTWYFWTGGNQNFWVRMAELTDGNVDLLNYVDSRRHGRRFRELGAVTQPGCEAATGADEFGLWMDTCAPDKLPDAFGQPAGIVGLRRFRNPKFDPATWNAEKYRTQPKGMQPPYLIGMACGFCHVGFNPLNPPVDPERPKWSELAGAIGNQYWEEGRLFNLKMTPKDFRWHLGNRQPAGTSDTSRFATDHNHNPSNINSIFLLGHRPTAMEKMPDGTERAVPHILKDGADSVGVAGASLRVYVNIGMCSEIWLTRIDPVAGLSPQQPFRMAEARAKCQGWRDTEARMEAAEAFLKTVGPMHLADAPGAARYLAEPAAEVSKGARVFGRECAQCHSSKQPPTPLSDAAARKAWFDEAVQDPAFLENNFLSDDRRYSVRELGTNVARAMATNAQKGHVWEEFSSETYKQLPPVGKITGLYNPNKPEDQLSVDVAQGGYYRTPSLVSMWATAPYLHNNALGTFVKDPSIAGRMTAFNDAVEKLLWPEKRLGVQSIIVTSTPSELRIPERDKPVVVPVGTPVDLIARVDPTRLPEIVRKRAVLNLLSDETLFQGFRRNNIAPDFVLDRGHTFGAQLSDEDKRALIAFLKRL</sequence>
<evidence type="ECO:0000313" key="8">
    <source>
        <dbReference type="Proteomes" id="UP000076079"/>
    </source>
</evidence>
<evidence type="ECO:0000256" key="1">
    <source>
        <dbReference type="ARBA" id="ARBA00022617"/>
    </source>
</evidence>
<dbReference type="RefSeq" id="WP_110174268.1">
    <property type="nucleotide sequence ID" value="NZ_CP015136.1"/>
</dbReference>
<feature type="signal peptide" evidence="5">
    <location>
        <begin position="1"/>
        <end position="19"/>
    </location>
</feature>
<keyword evidence="8" id="KW-1185">Reference proteome</keyword>
<evidence type="ECO:0000256" key="5">
    <source>
        <dbReference type="SAM" id="SignalP"/>
    </source>
</evidence>
<dbReference type="SUPFAM" id="SSF46626">
    <property type="entry name" value="Cytochrome c"/>
    <property type="match status" value="1"/>
</dbReference>
<feature type="domain" description="Cytochrome c" evidence="6">
    <location>
        <begin position="388"/>
        <end position="658"/>
    </location>
</feature>
<proteinExistence type="predicted"/>
<dbReference type="GO" id="GO:0009055">
    <property type="term" value="F:electron transfer activity"/>
    <property type="evidence" value="ECO:0007669"/>
    <property type="project" value="InterPro"/>
</dbReference>
<dbReference type="KEGG" id="abac:LuPra_06134"/>
<feature type="chain" id="PRO_5007512138" description="Cytochrome c domain-containing protein" evidence="5">
    <location>
        <begin position="20"/>
        <end position="658"/>
    </location>
</feature>
<dbReference type="STRING" id="1855912.LuPra_06134"/>
<keyword evidence="1 4" id="KW-0349">Heme</keyword>
<evidence type="ECO:0000259" key="6">
    <source>
        <dbReference type="PROSITE" id="PS51007"/>
    </source>
</evidence>
<evidence type="ECO:0000313" key="7">
    <source>
        <dbReference type="EMBL" id="AMY12850.1"/>
    </source>
</evidence>
<dbReference type="PATRIC" id="fig|1813736.3.peg.6442"/>
<evidence type="ECO:0000256" key="4">
    <source>
        <dbReference type="PROSITE-ProRule" id="PRU00433"/>
    </source>
</evidence>
<gene>
    <name evidence="7" type="ORF">LuPra_06134</name>
</gene>
<organism evidence="7 8">
    <name type="scientific">Luteitalea pratensis</name>
    <dbReference type="NCBI Taxonomy" id="1855912"/>
    <lineage>
        <taxon>Bacteria</taxon>
        <taxon>Pseudomonadati</taxon>
        <taxon>Acidobacteriota</taxon>
        <taxon>Vicinamibacteria</taxon>
        <taxon>Vicinamibacterales</taxon>
        <taxon>Vicinamibacteraceae</taxon>
        <taxon>Luteitalea</taxon>
    </lineage>
</organism>
<dbReference type="InterPro" id="IPR051395">
    <property type="entry name" value="Cytochrome_c_Peroxidase/MauG"/>
</dbReference>
<evidence type="ECO:0000256" key="2">
    <source>
        <dbReference type="ARBA" id="ARBA00022723"/>
    </source>
</evidence>
<dbReference type="OrthoDB" id="9805202at2"/>
<protein>
    <recommendedName>
        <fullName evidence="6">Cytochrome c domain-containing protein</fullName>
    </recommendedName>
</protein>
<dbReference type="PANTHER" id="PTHR30600:SF9">
    <property type="entry name" value="BLR7738 PROTEIN"/>
    <property type="match status" value="1"/>
</dbReference>
<dbReference type="AlphaFoldDB" id="A0A143PXS5"/>
<keyword evidence="5" id="KW-0732">Signal</keyword>